<gene>
    <name evidence="1" type="ORF">NUW58_g9027</name>
</gene>
<name>A0ACC1N1Z3_9PEZI</name>
<organism evidence="1 2">
    <name type="scientific">Xylaria curta</name>
    <dbReference type="NCBI Taxonomy" id="42375"/>
    <lineage>
        <taxon>Eukaryota</taxon>
        <taxon>Fungi</taxon>
        <taxon>Dikarya</taxon>
        <taxon>Ascomycota</taxon>
        <taxon>Pezizomycotina</taxon>
        <taxon>Sordariomycetes</taxon>
        <taxon>Xylariomycetidae</taxon>
        <taxon>Xylariales</taxon>
        <taxon>Xylariaceae</taxon>
        <taxon>Xylaria</taxon>
    </lineage>
</organism>
<evidence type="ECO:0000313" key="2">
    <source>
        <dbReference type="Proteomes" id="UP001143856"/>
    </source>
</evidence>
<keyword evidence="2" id="KW-1185">Reference proteome</keyword>
<dbReference type="Proteomes" id="UP001143856">
    <property type="component" value="Unassembled WGS sequence"/>
</dbReference>
<protein>
    <submittedName>
        <fullName evidence="1">Uncharacterized protein</fullName>
    </submittedName>
</protein>
<sequence length="79" mass="8818">MERLASNKMDTKEFADATVYLFSDAGNYVNGEVLVVDGADWRNKGVGVGRDADMQYPDFLLKGIFSKDLKSGRKEKPKL</sequence>
<accession>A0ACC1N1Z3</accession>
<reference evidence="1" key="1">
    <citation type="submission" date="2022-10" db="EMBL/GenBank/DDBJ databases">
        <title>Genome Sequence of Xylaria curta.</title>
        <authorList>
            <person name="Buettner E."/>
        </authorList>
    </citation>
    <scope>NUCLEOTIDE SEQUENCE</scope>
    <source>
        <strain evidence="1">Babe10</strain>
    </source>
</reference>
<evidence type="ECO:0000313" key="1">
    <source>
        <dbReference type="EMBL" id="KAJ2973094.1"/>
    </source>
</evidence>
<proteinExistence type="predicted"/>
<dbReference type="EMBL" id="JAPDGR010003023">
    <property type="protein sequence ID" value="KAJ2973094.1"/>
    <property type="molecule type" value="Genomic_DNA"/>
</dbReference>
<comment type="caution">
    <text evidence="1">The sequence shown here is derived from an EMBL/GenBank/DDBJ whole genome shotgun (WGS) entry which is preliminary data.</text>
</comment>